<keyword evidence="3 4" id="KW-0238">DNA-binding</keyword>
<evidence type="ECO:0000256" key="2">
    <source>
        <dbReference type="ARBA" id="ARBA00022840"/>
    </source>
</evidence>
<dbReference type="PANTHER" id="PTHR16305">
    <property type="entry name" value="TESTICULAR SOLUBLE ADENYLYL CYCLASE"/>
    <property type="match status" value="1"/>
</dbReference>
<keyword evidence="1" id="KW-0547">Nucleotide-binding</keyword>
<accession>A0A937W6N2</accession>
<gene>
    <name evidence="7" type="ORF">FJZ47_23370</name>
</gene>
<dbReference type="SUPFAM" id="SSF55073">
    <property type="entry name" value="Nucleotide cyclase"/>
    <property type="match status" value="1"/>
</dbReference>
<dbReference type="GO" id="GO:0005737">
    <property type="term" value="C:cytoplasm"/>
    <property type="evidence" value="ECO:0007669"/>
    <property type="project" value="TreeGrafter"/>
</dbReference>
<dbReference type="GO" id="GO:0006355">
    <property type="term" value="P:regulation of DNA-templated transcription"/>
    <property type="evidence" value="ECO:0007669"/>
    <property type="project" value="InterPro"/>
</dbReference>
<dbReference type="Gene3D" id="3.40.50.300">
    <property type="entry name" value="P-loop containing nucleotide triphosphate hydrolases"/>
    <property type="match status" value="1"/>
</dbReference>
<proteinExistence type="predicted"/>
<sequence>MQYHFGAYVLDMQCYELRHHGAPIRLEPQIFQALIYLLQHRDQAVTREELFAALWPEQFVSEAALERCIAVVRRALGDNGHEQRFIKTLRGYGYRFIAAVEEHTAALPDAPLLMEPPDLTAIAPEPEPTPVDVAEVWPPAAPFIAARKAATVLCGSLAHVTALAEQWGLDRLYEDVQAFMGLAQQVVQQYGGTFQPFGHEGFLALFGAPKAQENHAQCAVLAALALQQRLYTSQTLAERAAGLAQALRLGLHTGQVLVGEETETAATPPFVLGDTTKLAAHLQYVAEPGTVLASEATIRLVAAEVCSVACGDLTMPGESVAMPLYRVLERHSQRAFVALQTGYTVGPLVGRAQEMALLHACLHQVETGAGQVVHLVGEAGIGKSRLVYEFLNSPQASAATCIATRCTAYNRMIPYVPILDVLQYACGITETDTPASMGSKICQALDQLGMVAAYEAPYLLQLLGVPADAVLLTPLPPEAIQTRTFVLLRQMCLYMSRRQPFVMVVEDAQWMDTTSEAFLTTLVEDLAGAPILLLMTLVD</sequence>
<protein>
    <recommendedName>
        <fullName evidence="9">OmpR/PhoB-type domain-containing protein</fullName>
    </recommendedName>
</protein>
<comment type="caution">
    <text evidence="7">The sequence shown here is derived from an EMBL/GenBank/DDBJ whole genome shotgun (WGS) entry which is preliminary data.</text>
</comment>
<dbReference type="InterPro" id="IPR041664">
    <property type="entry name" value="AAA_16"/>
</dbReference>
<dbReference type="CDD" id="cd00383">
    <property type="entry name" value="trans_reg_C"/>
    <property type="match status" value="1"/>
</dbReference>
<dbReference type="GO" id="GO:0000160">
    <property type="term" value="P:phosphorelay signal transduction system"/>
    <property type="evidence" value="ECO:0007669"/>
    <property type="project" value="InterPro"/>
</dbReference>
<dbReference type="SUPFAM" id="SSF52540">
    <property type="entry name" value="P-loop containing nucleoside triphosphate hydrolases"/>
    <property type="match status" value="1"/>
</dbReference>
<dbReference type="EMBL" id="VGLS01001021">
    <property type="protein sequence ID" value="MBM3226715.1"/>
    <property type="molecule type" value="Genomic_DNA"/>
</dbReference>
<dbReference type="SUPFAM" id="SSF46894">
    <property type="entry name" value="C-terminal effector domain of the bipartite response regulators"/>
    <property type="match status" value="1"/>
</dbReference>
<evidence type="ECO:0000259" key="6">
    <source>
        <dbReference type="PROSITE" id="PS51755"/>
    </source>
</evidence>
<dbReference type="GO" id="GO:0009190">
    <property type="term" value="P:cyclic nucleotide biosynthetic process"/>
    <property type="evidence" value="ECO:0007669"/>
    <property type="project" value="InterPro"/>
</dbReference>
<dbReference type="PROSITE" id="PS51755">
    <property type="entry name" value="OMPR_PHOB"/>
    <property type="match status" value="1"/>
</dbReference>
<dbReference type="PROSITE" id="PS50125">
    <property type="entry name" value="GUANYLATE_CYCLASE_2"/>
    <property type="match status" value="1"/>
</dbReference>
<organism evidence="7 8">
    <name type="scientific">Tectimicrobiota bacterium</name>
    <dbReference type="NCBI Taxonomy" id="2528274"/>
    <lineage>
        <taxon>Bacteria</taxon>
        <taxon>Pseudomonadati</taxon>
        <taxon>Nitrospinota/Tectimicrobiota group</taxon>
        <taxon>Candidatus Tectimicrobiota</taxon>
    </lineage>
</organism>
<dbReference type="InterPro" id="IPR029787">
    <property type="entry name" value="Nucleotide_cyclase"/>
</dbReference>
<dbReference type="Pfam" id="PF00211">
    <property type="entry name" value="Guanylate_cyc"/>
    <property type="match status" value="1"/>
</dbReference>
<dbReference type="CDD" id="cd07302">
    <property type="entry name" value="CHD"/>
    <property type="match status" value="1"/>
</dbReference>
<feature type="domain" description="OmpR/PhoB-type" evidence="6">
    <location>
        <begin position="1"/>
        <end position="98"/>
    </location>
</feature>
<dbReference type="InterPro" id="IPR036388">
    <property type="entry name" value="WH-like_DNA-bd_sf"/>
</dbReference>
<evidence type="ECO:0000313" key="7">
    <source>
        <dbReference type="EMBL" id="MBM3226715.1"/>
    </source>
</evidence>
<dbReference type="InterPro" id="IPR001054">
    <property type="entry name" value="A/G_cyclase"/>
</dbReference>
<dbReference type="Gene3D" id="1.10.10.10">
    <property type="entry name" value="Winged helix-like DNA-binding domain superfamily/Winged helix DNA-binding domain"/>
    <property type="match status" value="1"/>
</dbReference>
<dbReference type="Pfam" id="PF13191">
    <property type="entry name" value="AAA_16"/>
    <property type="match status" value="1"/>
</dbReference>
<evidence type="ECO:0000259" key="5">
    <source>
        <dbReference type="PROSITE" id="PS50125"/>
    </source>
</evidence>
<feature type="DNA-binding region" description="OmpR/PhoB-type" evidence="4">
    <location>
        <begin position="1"/>
        <end position="98"/>
    </location>
</feature>
<dbReference type="InterPro" id="IPR027417">
    <property type="entry name" value="P-loop_NTPase"/>
</dbReference>
<dbReference type="InterPro" id="IPR001867">
    <property type="entry name" value="OmpR/PhoB-type_DNA-bd"/>
</dbReference>
<dbReference type="GO" id="GO:0005524">
    <property type="term" value="F:ATP binding"/>
    <property type="evidence" value="ECO:0007669"/>
    <property type="project" value="UniProtKB-KW"/>
</dbReference>
<evidence type="ECO:0000256" key="4">
    <source>
        <dbReference type="PROSITE-ProRule" id="PRU01091"/>
    </source>
</evidence>
<dbReference type="Gene3D" id="3.30.70.1230">
    <property type="entry name" value="Nucleotide cyclase"/>
    <property type="match status" value="1"/>
</dbReference>
<feature type="domain" description="Guanylate cyclase" evidence="5">
    <location>
        <begin position="151"/>
        <end position="283"/>
    </location>
</feature>
<dbReference type="AlphaFoldDB" id="A0A937W6N2"/>
<dbReference type="GO" id="GO:0004016">
    <property type="term" value="F:adenylate cyclase activity"/>
    <property type="evidence" value="ECO:0007669"/>
    <property type="project" value="UniProtKB-ARBA"/>
</dbReference>
<dbReference type="InterPro" id="IPR016032">
    <property type="entry name" value="Sig_transdc_resp-reg_C-effctor"/>
</dbReference>
<evidence type="ECO:0000256" key="3">
    <source>
        <dbReference type="ARBA" id="ARBA00023125"/>
    </source>
</evidence>
<name>A0A937W6N2_UNCTE</name>
<dbReference type="PANTHER" id="PTHR16305:SF28">
    <property type="entry name" value="GUANYLATE CYCLASE DOMAIN-CONTAINING PROTEIN"/>
    <property type="match status" value="1"/>
</dbReference>
<reference evidence="7" key="1">
    <citation type="submission" date="2019-03" db="EMBL/GenBank/DDBJ databases">
        <title>Lake Tanganyika Metagenome-Assembled Genomes (MAGs).</title>
        <authorList>
            <person name="Tran P."/>
        </authorList>
    </citation>
    <scope>NUCLEOTIDE SEQUENCE</scope>
    <source>
        <strain evidence="7">K_DeepCast_65m_m2_066</strain>
    </source>
</reference>
<evidence type="ECO:0000256" key="1">
    <source>
        <dbReference type="ARBA" id="ARBA00022741"/>
    </source>
</evidence>
<dbReference type="Proteomes" id="UP000712673">
    <property type="component" value="Unassembled WGS sequence"/>
</dbReference>
<dbReference type="Pfam" id="PF00486">
    <property type="entry name" value="Trans_reg_C"/>
    <property type="match status" value="1"/>
</dbReference>
<dbReference type="SMART" id="SM00862">
    <property type="entry name" value="Trans_reg_C"/>
    <property type="match status" value="1"/>
</dbReference>
<evidence type="ECO:0008006" key="9">
    <source>
        <dbReference type="Google" id="ProtNLM"/>
    </source>
</evidence>
<keyword evidence="2" id="KW-0067">ATP-binding</keyword>
<evidence type="ECO:0000313" key="8">
    <source>
        <dbReference type="Proteomes" id="UP000712673"/>
    </source>
</evidence>
<dbReference type="GO" id="GO:0003677">
    <property type="term" value="F:DNA binding"/>
    <property type="evidence" value="ECO:0007669"/>
    <property type="project" value="UniProtKB-UniRule"/>
</dbReference>